<evidence type="ECO:0000313" key="6">
    <source>
        <dbReference type="Proteomes" id="UP000002026"/>
    </source>
</evidence>
<keyword evidence="2" id="KW-0408">Iron</keyword>
<dbReference type="PANTHER" id="PTHR43122">
    <property type="entry name" value="FERREDOXIN SUBUNIT OF PYRUVATE:FLAVODOXIN OXIDOREDUCTASE-RELATED"/>
    <property type="match status" value="1"/>
</dbReference>
<accession>C7N792</accession>
<evidence type="ECO:0000256" key="1">
    <source>
        <dbReference type="ARBA" id="ARBA00022723"/>
    </source>
</evidence>
<dbReference type="KEGG" id="shi:Shel_17580"/>
<dbReference type="PROSITE" id="PS51379">
    <property type="entry name" value="4FE4S_FER_2"/>
    <property type="match status" value="2"/>
</dbReference>
<dbReference type="Gene3D" id="3.30.70.20">
    <property type="match status" value="1"/>
</dbReference>
<dbReference type="AlphaFoldDB" id="C7N792"/>
<protein>
    <submittedName>
        <fullName evidence="5">2-oxoglutarate ferredoxin oxidoreductase, delta subunit</fullName>
    </submittedName>
</protein>
<keyword evidence="6" id="KW-1185">Reference proteome</keyword>
<keyword evidence="1" id="KW-0479">Metal-binding</keyword>
<organism evidence="5 6">
    <name type="scientific">Slackia heliotrinireducens (strain ATCC 29202 / DSM 20476 / NCTC 11029 / RHS 1)</name>
    <name type="common">Peptococcus heliotrinreducens</name>
    <dbReference type="NCBI Taxonomy" id="471855"/>
    <lineage>
        <taxon>Bacteria</taxon>
        <taxon>Bacillati</taxon>
        <taxon>Actinomycetota</taxon>
        <taxon>Coriobacteriia</taxon>
        <taxon>Eggerthellales</taxon>
        <taxon>Eggerthellaceae</taxon>
        <taxon>Slackia</taxon>
    </lineage>
</organism>
<gene>
    <name evidence="5" type="ordered locus">Shel_17580</name>
</gene>
<dbReference type="Pfam" id="PF12838">
    <property type="entry name" value="Fer4_7"/>
    <property type="match status" value="1"/>
</dbReference>
<dbReference type="GO" id="GO:0046872">
    <property type="term" value="F:metal ion binding"/>
    <property type="evidence" value="ECO:0007669"/>
    <property type="project" value="UniProtKB-KW"/>
</dbReference>
<dbReference type="Proteomes" id="UP000002026">
    <property type="component" value="Chromosome"/>
</dbReference>
<dbReference type="EMBL" id="CP001684">
    <property type="protein sequence ID" value="ACV22777.1"/>
    <property type="molecule type" value="Genomic_DNA"/>
</dbReference>
<feature type="domain" description="4Fe-4S ferredoxin-type" evidence="4">
    <location>
        <begin position="2"/>
        <end position="31"/>
    </location>
</feature>
<proteinExistence type="predicted"/>
<evidence type="ECO:0000256" key="2">
    <source>
        <dbReference type="ARBA" id="ARBA00023004"/>
    </source>
</evidence>
<reference evidence="5 6" key="1">
    <citation type="journal article" date="2009" name="Stand. Genomic Sci.">
        <title>Complete genome sequence of Slackia heliotrinireducens type strain (RHS 1).</title>
        <authorList>
            <person name="Pukall R."/>
            <person name="Lapidus A."/>
            <person name="Nolan M."/>
            <person name="Copeland A."/>
            <person name="Glavina Del Rio T."/>
            <person name="Lucas S."/>
            <person name="Chen F."/>
            <person name="Tice H."/>
            <person name="Cheng J.F."/>
            <person name="Chertkov O."/>
            <person name="Bruce D."/>
            <person name="Goodwin L."/>
            <person name="Kuske C."/>
            <person name="Brettin T."/>
            <person name="Detter J.C."/>
            <person name="Han C."/>
            <person name="Pitluck S."/>
            <person name="Pati A."/>
            <person name="Mavrommatis K."/>
            <person name="Ivanova N."/>
            <person name="Ovchinnikova G."/>
            <person name="Chen A."/>
            <person name="Palaniappan K."/>
            <person name="Schneider S."/>
            <person name="Rohde M."/>
            <person name="Chain P."/>
            <person name="D'haeseleer P."/>
            <person name="Goker M."/>
            <person name="Bristow J."/>
            <person name="Eisen J.A."/>
            <person name="Markowitz V."/>
            <person name="Kyrpides N.C."/>
            <person name="Klenk H.P."/>
            <person name="Hugenholtz P."/>
        </authorList>
    </citation>
    <scope>NUCLEOTIDE SEQUENCE [LARGE SCALE GENOMIC DNA]</scope>
    <source>
        <strain evidence="6">ATCC 29202 / DSM 20476 / NCTC 11029 / RHS 1</strain>
    </source>
</reference>
<evidence type="ECO:0000313" key="5">
    <source>
        <dbReference type="EMBL" id="ACV22777.1"/>
    </source>
</evidence>
<dbReference type="STRING" id="471855.Shel_17580"/>
<dbReference type="eggNOG" id="COG1146">
    <property type="taxonomic scope" value="Bacteria"/>
</dbReference>
<dbReference type="InterPro" id="IPR017896">
    <property type="entry name" value="4Fe4S_Fe-S-bd"/>
</dbReference>
<sequence length="68" mass="7554">MARIEVDEFFCKGCGLCTTVCPMHIVELDATRITDKGYHPAHCTDQERCTGCATCATMCPDVAIKVWR</sequence>
<dbReference type="PANTHER" id="PTHR43122:SF2">
    <property type="entry name" value="FERREDOXIN SUBUNIT OF PYRUVATE:FLAVODOXIN OXIDOREDUCTASE"/>
    <property type="match status" value="1"/>
</dbReference>
<name>C7N792_SLAHD</name>
<dbReference type="SUPFAM" id="SSF54862">
    <property type="entry name" value="4Fe-4S ferredoxins"/>
    <property type="match status" value="1"/>
</dbReference>
<dbReference type="HOGENOM" id="CLU_139698_5_3_11"/>
<dbReference type="PROSITE" id="PS00198">
    <property type="entry name" value="4FE4S_FER_1"/>
    <property type="match status" value="1"/>
</dbReference>
<evidence type="ECO:0000256" key="3">
    <source>
        <dbReference type="ARBA" id="ARBA00023014"/>
    </source>
</evidence>
<feature type="domain" description="4Fe-4S ferredoxin-type" evidence="4">
    <location>
        <begin position="40"/>
        <end position="68"/>
    </location>
</feature>
<dbReference type="GO" id="GO:0051536">
    <property type="term" value="F:iron-sulfur cluster binding"/>
    <property type="evidence" value="ECO:0007669"/>
    <property type="project" value="UniProtKB-KW"/>
</dbReference>
<evidence type="ECO:0000259" key="4">
    <source>
        <dbReference type="PROSITE" id="PS51379"/>
    </source>
</evidence>
<keyword evidence="3" id="KW-0411">Iron-sulfur</keyword>
<dbReference type="RefSeq" id="WP_012798879.1">
    <property type="nucleotide sequence ID" value="NC_013165.1"/>
</dbReference>
<dbReference type="InterPro" id="IPR017900">
    <property type="entry name" value="4Fe4S_Fe_S_CS"/>
</dbReference>